<dbReference type="Pfam" id="PF02676">
    <property type="entry name" value="TYW3"/>
    <property type="match status" value="2"/>
</dbReference>
<dbReference type="PANTHER" id="PTHR48418">
    <property type="entry name" value="TRNA WYBUTOSINE-SYNTHESIZING PROTEIN 3"/>
    <property type="match status" value="1"/>
</dbReference>
<evidence type="ECO:0000256" key="4">
    <source>
        <dbReference type="ARBA" id="ARBA00022679"/>
    </source>
</evidence>
<keyword evidence="5" id="KW-0949">S-adenosyl-L-methionine</keyword>
<evidence type="ECO:0000256" key="9">
    <source>
        <dbReference type="SAM" id="MobiDB-lite"/>
    </source>
</evidence>
<gene>
    <name evidence="11" type="ORF">ABL_08320</name>
</gene>
<dbReference type="PANTHER" id="PTHR48418:SF1">
    <property type="entry name" value="TRNA WYBUTOSINE-SYNTHESIZING PROTEIN 3"/>
    <property type="match status" value="1"/>
</dbReference>
<keyword evidence="6" id="KW-0819">tRNA processing</keyword>
<dbReference type="OrthoDB" id="263283at2759"/>
<feature type="region of interest" description="Disordered" evidence="9">
    <location>
        <begin position="350"/>
        <end position="403"/>
    </location>
</feature>
<dbReference type="OMA" id="CHQCHTH"/>
<dbReference type="SUPFAM" id="SSF111278">
    <property type="entry name" value="SSo0622-like"/>
    <property type="match status" value="2"/>
</dbReference>
<dbReference type="AlphaFoldDB" id="A0A100IQS1"/>
<feature type="region of interest" description="Disordered" evidence="9">
    <location>
        <begin position="80"/>
        <end position="99"/>
    </location>
</feature>
<comment type="catalytic activity">
    <reaction evidence="8">
        <text>4-demethyl-7-[(3S)-3-amino-3-carboxypropyl]wyosine(37) in tRNA(Phe) + S-adenosyl-L-methionine = 7-[(3S)-3-amino-3-carboxypropyl]wyosine(37) in tRNA(Phe) + S-adenosyl-L-homocysteine + H(+)</text>
        <dbReference type="Rhea" id="RHEA:36635"/>
        <dbReference type="Rhea" id="RHEA-COMP:10378"/>
        <dbReference type="Rhea" id="RHEA-COMP:10379"/>
        <dbReference type="ChEBI" id="CHEBI:15378"/>
        <dbReference type="ChEBI" id="CHEBI:57856"/>
        <dbReference type="ChEBI" id="CHEBI:59789"/>
        <dbReference type="ChEBI" id="CHEBI:73543"/>
        <dbReference type="ChEBI" id="CHEBI:73550"/>
        <dbReference type="EC" id="2.1.1.282"/>
    </reaction>
</comment>
<dbReference type="GO" id="GO:0032259">
    <property type="term" value="P:methylation"/>
    <property type="evidence" value="ECO:0007669"/>
    <property type="project" value="UniProtKB-KW"/>
</dbReference>
<dbReference type="Proteomes" id="UP000068243">
    <property type="component" value="Unassembled WGS sequence"/>
</dbReference>
<evidence type="ECO:0000256" key="2">
    <source>
        <dbReference type="ARBA" id="ARBA00012750"/>
    </source>
</evidence>
<feature type="domain" description="tRNA wybutosine-synthesizing protein" evidence="10">
    <location>
        <begin position="16"/>
        <end position="163"/>
    </location>
</feature>
<dbReference type="VEuPathDB" id="FungiDB:M747DRAFT_294601"/>
<keyword evidence="3" id="KW-0489">Methyltransferase</keyword>
<dbReference type="InterPro" id="IPR036602">
    <property type="entry name" value="tRNA_yW-synthesising-like_sf"/>
</dbReference>
<evidence type="ECO:0000313" key="11">
    <source>
        <dbReference type="EMBL" id="GAQ45659.1"/>
    </source>
</evidence>
<dbReference type="GO" id="GO:0008168">
    <property type="term" value="F:methyltransferase activity"/>
    <property type="evidence" value="ECO:0007669"/>
    <property type="project" value="UniProtKB-KW"/>
</dbReference>
<evidence type="ECO:0000256" key="6">
    <source>
        <dbReference type="ARBA" id="ARBA00022694"/>
    </source>
</evidence>
<evidence type="ECO:0000256" key="5">
    <source>
        <dbReference type="ARBA" id="ARBA00022691"/>
    </source>
</evidence>
<organism evidence="11 12">
    <name type="scientific">Aspergillus niger</name>
    <dbReference type="NCBI Taxonomy" id="5061"/>
    <lineage>
        <taxon>Eukaryota</taxon>
        <taxon>Fungi</taxon>
        <taxon>Dikarya</taxon>
        <taxon>Ascomycota</taxon>
        <taxon>Pezizomycotina</taxon>
        <taxon>Eurotiomycetes</taxon>
        <taxon>Eurotiomycetidae</taxon>
        <taxon>Eurotiales</taxon>
        <taxon>Aspergillaceae</taxon>
        <taxon>Aspergillus</taxon>
        <taxon>Aspergillus subgen. Circumdati</taxon>
    </lineage>
</organism>
<dbReference type="InterPro" id="IPR003827">
    <property type="entry name" value="tRNA_yW-synthesising"/>
</dbReference>
<dbReference type="VEuPathDB" id="FungiDB:ASPNIDRAFT2_1183210"/>
<feature type="compositionally biased region" description="Low complexity" evidence="9">
    <location>
        <begin position="80"/>
        <end position="93"/>
    </location>
</feature>
<accession>A0A100IQS1</accession>
<reference evidence="12" key="1">
    <citation type="journal article" date="2016" name="Genome Announc.">
        <title>Draft genome sequence of Aspergillus niger strain An76.</title>
        <authorList>
            <person name="Gong W."/>
            <person name="Cheng Z."/>
            <person name="Zhang H."/>
            <person name="Liu L."/>
            <person name="Gao P."/>
            <person name="Wang L."/>
        </authorList>
    </citation>
    <scope>NUCLEOTIDE SEQUENCE [LARGE SCALE GENOMIC DNA]</scope>
    <source>
        <strain evidence="12">An76</strain>
    </source>
</reference>
<feature type="domain" description="tRNA wybutosine-synthesizing protein" evidence="10">
    <location>
        <begin position="232"/>
        <end position="343"/>
    </location>
</feature>
<evidence type="ECO:0000256" key="8">
    <source>
        <dbReference type="ARBA" id="ARBA00049202"/>
    </source>
</evidence>
<keyword evidence="4" id="KW-0808">Transferase</keyword>
<sequence length="403" mass="44781">MESSLTTMIPEVFESRKRKILADLSIPDAEYTDLSPKGSVDEGIRILINDINTLPGLVTTSSCAGRISVFLEGRKKQQQQQAVSDEQQQQQRQFVPSGGKGAGKWLYVSHEPLQEYGKVREKEQERQPLHELFGMMPGDGRPPGLNKDGQAPRLVRFSFEPMVRPSLPLFGTLLVPTTLAFCHDSCHVRVCSVSLISQPPVCPVSYGGLRSIQNSTYLVHQCSSTDKLFQQILHIMTATLHHAHPVLSAASTSGFRESGLQSLRCLEANDIEGPSPIVAVRSAGLSLESVIGYCEETDDDNDDNGEPIIRSLVTEEFLEMLVAISNERFAVNSERKERFRANLLDLCSTDHTKSKGKSKPPGWEDPEKRRERMRAEGLKRKQLAQNQRKEVDADLDLSGASLE</sequence>
<comment type="similarity">
    <text evidence="1">Belongs to the TYW3 family.</text>
</comment>
<dbReference type="Gene3D" id="3.30.1960.10">
    <property type="entry name" value="tRNA wybutosine-synthesizing-like"/>
    <property type="match status" value="2"/>
</dbReference>
<evidence type="ECO:0000256" key="1">
    <source>
        <dbReference type="ARBA" id="ARBA00008569"/>
    </source>
</evidence>
<proteinExistence type="inferred from homology"/>
<evidence type="ECO:0000256" key="7">
    <source>
        <dbReference type="ARBA" id="ARBA00030554"/>
    </source>
</evidence>
<evidence type="ECO:0000256" key="3">
    <source>
        <dbReference type="ARBA" id="ARBA00022603"/>
    </source>
</evidence>
<protein>
    <recommendedName>
        <fullName evidence="2">tRNA(Phe) 7-[(3-amino-3-carboxypropyl)-4-demethylwyosine(37)-N(4)]-methyltransferase</fullName>
        <ecNumber evidence="2">2.1.1.282</ecNumber>
    </recommendedName>
    <alternativeName>
        <fullName evidence="7">tRNA(Phe) 7-((3-amino-3-carboxypropyl)-4-demethylwyosine(37)-N(4))-methyltransferase</fullName>
    </alternativeName>
</protein>
<dbReference type="VEuPathDB" id="FungiDB:ATCC64974_34870"/>
<dbReference type="EMBL" id="BCMY01000017">
    <property type="protein sequence ID" value="GAQ45659.1"/>
    <property type="molecule type" value="Genomic_DNA"/>
</dbReference>
<evidence type="ECO:0000313" key="12">
    <source>
        <dbReference type="Proteomes" id="UP000068243"/>
    </source>
</evidence>
<feature type="compositionally biased region" description="Basic and acidic residues" evidence="9">
    <location>
        <begin position="365"/>
        <end position="379"/>
    </location>
</feature>
<evidence type="ECO:0000259" key="10">
    <source>
        <dbReference type="Pfam" id="PF02676"/>
    </source>
</evidence>
<dbReference type="VEuPathDB" id="FungiDB:An12g08400"/>
<dbReference type="GO" id="GO:0008033">
    <property type="term" value="P:tRNA processing"/>
    <property type="evidence" value="ECO:0007669"/>
    <property type="project" value="UniProtKB-KW"/>
</dbReference>
<dbReference type="EC" id="2.1.1.282" evidence="2"/>
<comment type="caution">
    <text evidence="11">The sequence shown here is derived from an EMBL/GenBank/DDBJ whole genome shotgun (WGS) entry which is preliminary data.</text>
</comment>
<name>A0A100IQS1_ASPNG</name>